<keyword evidence="2" id="KW-1003">Cell membrane</keyword>
<feature type="transmembrane region" description="Helical" evidence="6">
    <location>
        <begin position="25"/>
        <end position="52"/>
    </location>
</feature>
<comment type="caution">
    <text evidence="7">The sequence shown here is derived from an EMBL/GenBank/DDBJ whole genome shotgun (WGS) entry which is preliminary data.</text>
</comment>
<comment type="subcellular location">
    <subcellularLocation>
        <location evidence="1">Membrane</location>
        <topology evidence="1">Multi-pass membrane protein</topology>
    </subcellularLocation>
</comment>
<sequence>MADLTLFSFQAGTTVLHHLDVRAKTVLVCMLSMALFTAGFSACLVCFLVVYPLMCAIGMPMDRLIIRLKGFILLLVLMAATRAVTVPGEPILSVSGIEITRQGLAQGSLVGVRFFLVMVIGLLFAATTRPAALKSAAQWFLAPVPFVPEKRAAIMISLCLKFFPLILSRAGQTADAVNARCGSFKKNPVRQIRFLTLPLLKKTVISADHLCLAMDARCYTEHRTDPAFESSGRERLFLGAGTGLCIAMIILSRESFWMIFW</sequence>
<keyword evidence="4 6" id="KW-1133">Transmembrane helix</keyword>
<evidence type="ECO:0000256" key="2">
    <source>
        <dbReference type="ARBA" id="ARBA00022475"/>
    </source>
</evidence>
<keyword evidence="5 6" id="KW-0472">Membrane</keyword>
<dbReference type="EMBL" id="JACCQK010000363">
    <property type="protein sequence ID" value="MBG0779572.1"/>
    <property type="molecule type" value="Genomic_DNA"/>
</dbReference>
<evidence type="ECO:0000256" key="6">
    <source>
        <dbReference type="SAM" id="Phobius"/>
    </source>
</evidence>
<evidence type="ECO:0000313" key="8">
    <source>
        <dbReference type="Proteomes" id="UP000706172"/>
    </source>
</evidence>
<dbReference type="PANTHER" id="PTHR34857">
    <property type="entry name" value="SLL0384 PROTEIN"/>
    <property type="match status" value="1"/>
</dbReference>
<dbReference type="CDD" id="cd16914">
    <property type="entry name" value="EcfT"/>
    <property type="match status" value="1"/>
</dbReference>
<dbReference type="InterPro" id="IPR051611">
    <property type="entry name" value="ECF_transporter_component"/>
</dbReference>
<dbReference type="InterPro" id="IPR003339">
    <property type="entry name" value="ABC/ECF_trnsptr_transmembrane"/>
</dbReference>
<feature type="transmembrane region" description="Helical" evidence="6">
    <location>
        <begin position="104"/>
        <end position="125"/>
    </location>
</feature>
<feature type="transmembrane region" description="Helical" evidence="6">
    <location>
        <begin position="64"/>
        <end position="84"/>
    </location>
</feature>
<protein>
    <submittedName>
        <fullName evidence="7">Energy-coupling factor transporter transmembrane protein EcfT</fullName>
    </submittedName>
</protein>
<keyword evidence="3 6" id="KW-0812">Transmembrane</keyword>
<dbReference type="GO" id="GO:0005886">
    <property type="term" value="C:plasma membrane"/>
    <property type="evidence" value="ECO:0007669"/>
    <property type="project" value="UniProtKB-ARBA"/>
</dbReference>
<dbReference type="Pfam" id="PF02361">
    <property type="entry name" value="CbiQ"/>
    <property type="match status" value="1"/>
</dbReference>
<evidence type="ECO:0000256" key="1">
    <source>
        <dbReference type="ARBA" id="ARBA00004141"/>
    </source>
</evidence>
<evidence type="ECO:0000313" key="7">
    <source>
        <dbReference type="EMBL" id="MBG0779572.1"/>
    </source>
</evidence>
<dbReference type="Proteomes" id="UP000706172">
    <property type="component" value="Unassembled WGS sequence"/>
</dbReference>
<proteinExistence type="predicted"/>
<feature type="transmembrane region" description="Helical" evidence="6">
    <location>
        <begin position="236"/>
        <end position="260"/>
    </location>
</feature>
<evidence type="ECO:0000256" key="5">
    <source>
        <dbReference type="ARBA" id="ARBA00023136"/>
    </source>
</evidence>
<evidence type="ECO:0000256" key="4">
    <source>
        <dbReference type="ARBA" id="ARBA00022989"/>
    </source>
</evidence>
<gene>
    <name evidence="7" type="ORF">H0S81_06555</name>
</gene>
<accession>A0A931CUC6</accession>
<dbReference type="PANTHER" id="PTHR34857:SF2">
    <property type="entry name" value="SLL0384 PROTEIN"/>
    <property type="match status" value="1"/>
</dbReference>
<organism evidence="7 8">
    <name type="scientific">Desulfotignum balticum</name>
    <dbReference type="NCBI Taxonomy" id="115781"/>
    <lineage>
        <taxon>Bacteria</taxon>
        <taxon>Pseudomonadati</taxon>
        <taxon>Thermodesulfobacteriota</taxon>
        <taxon>Desulfobacteria</taxon>
        <taxon>Desulfobacterales</taxon>
        <taxon>Desulfobacteraceae</taxon>
        <taxon>Desulfotignum</taxon>
    </lineage>
</organism>
<evidence type="ECO:0000256" key="3">
    <source>
        <dbReference type="ARBA" id="ARBA00022692"/>
    </source>
</evidence>
<dbReference type="AlphaFoldDB" id="A0A931CUC6"/>
<reference evidence="7" key="1">
    <citation type="submission" date="2020-07" db="EMBL/GenBank/DDBJ databases">
        <title>Severe corrosion of carbon steel in oil field produced water can be linked to methanogenic archaea containing a special type of NiFe hydrogenase.</title>
        <authorList>
            <person name="Lahme S."/>
            <person name="Mand J."/>
            <person name="Longwell J."/>
            <person name="Smith R."/>
            <person name="Enning D."/>
        </authorList>
    </citation>
    <scope>NUCLEOTIDE SEQUENCE</scope>
    <source>
        <strain evidence="7">MIC098Bin6</strain>
    </source>
</reference>
<name>A0A931CUC6_9BACT</name>